<feature type="signal peptide" evidence="3">
    <location>
        <begin position="1"/>
        <end position="20"/>
    </location>
</feature>
<evidence type="ECO:0000256" key="1">
    <source>
        <dbReference type="ARBA" id="ARBA00022729"/>
    </source>
</evidence>
<evidence type="ECO:0000256" key="2">
    <source>
        <dbReference type="SAM" id="MobiDB-lite"/>
    </source>
</evidence>
<feature type="compositionally biased region" description="Basic and acidic residues" evidence="2">
    <location>
        <begin position="148"/>
        <end position="167"/>
    </location>
</feature>
<dbReference type="Proteomes" id="UP000199423">
    <property type="component" value="Unassembled WGS sequence"/>
</dbReference>
<dbReference type="OrthoDB" id="7928428at2"/>
<keyword evidence="5" id="KW-1185">Reference proteome</keyword>
<dbReference type="InterPro" id="IPR020240">
    <property type="entry name" value="UPF0412_YaaI"/>
</dbReference>
<organism evidence="4 5">
    <name type="scientific">Hyphomicrobium facile</name>
    <dbReference type="NCBI Taxonomy" id="51670"/>
    <lineage>
        <taxon>Bacteria</taxon>
        <taxon>Pseudomonadati</taxon>
        <taxon>Pseudomonadota</taxon>
        <taxon>Alphaproteobacteria</taxon>
        <taxon>Hyphomicrobiales</taxon>
        <taxon>Hyphomicrobiaceae</taxon>
        <taxon>Hyphomicrobium</taxon>
    </lineage>
</organism>
<dbReference type="RefSeq" id="WP_092868629.1">
    <property type="nucleotide sequence ID" value="NZ_FPCH01000003.1"/>
</dbReference>
<dbReference type="EMBL" id="FPCH01000003">
    <property type="protein sequence ID" value="SFV37329.1"/>
    <property type="molecule type" value="Genomic_DNA"/>
</dbReference>
<protein>
    <recommendedName>
        <fullName evidence="6">DUF2541 domain-containing protein</fullName>
    </recommendedName>
</protein>
<proteinExistence type="predicted"/>
<evidence type="ECO:0008006" key="6">
    <source>
        <dbReference type="Google" id="ProtNLM"/>
    </source>
</evidence>
<evidence type="ECO:0000256" key="3">
    <source>
        <dbReference type="SAM" id="SignalP"/>
    </source>
</evidence>
<accession>A0A1I7NRN2</accession>
<feature type="chain" id="PRO_5011442628" description="DUF2541 domain-containing protein" evidence="3">
    <location>
        <begin position="21"/>
        <end position="429"/>
    </location>
</feature>
<reference evidence="5" key="1">
    <citation type="submission" date="2016-10" db="EMBL/GenBank/DDBJ databases">
        <authorList>
            <person name="Varghese N."/>
            <person name="Submissions S."/>
        </authorList>
    </citation>
    <scope>NUCLEOTIDE SEQUENCE [LARGE SCALE GENOMIC DNA]</scope>
    <source>
        <strain evidence="5">DSM 1565</strain>
    </source>
</reference>
<sequence>MLRKLVLGLSVVLATGAITAAAEARHTRHHHRHHHQQRGDQLILISETDVDLALDRYTIDVRQAKGAYKGIRIKNAMGKLFDVRHVQIVYSDGSVWNEDRQIDMYWGERSRPINQTYDSKFIDQIVIEQVPGYGRGRLQIIGIQDREGRQMDRSGRGGSVRYDDRRGSASSGDISVRPTVPVATPTKPGQATSGGDVLFGAQYVGFLTDRDVIRVGNEVGKFAKIRLRVLDNDIHINEMKVVYANGESDTLAVNADIPKNSRTNWIDLRGDRFIKEIQLVYRSRPSFNGQARIEVFGQYAPGWLGPNGEGRKYNQGWVLLGAQTAGFIGFDKDIIPVGSNEGGFRRIRVTVRDRAITLNEVKVVYTDGEEEIVPVRTRVDAGGTYGPIDLRGKRRQSIDHIEAKYRSRFFDSSAKGKGSAIVEIWGQHF</sequence>
<gene>
    <name evidence="4" type="ORF">SAMN04488557_3107</name>
</gene>
<keyword evidence="1 3" id="KW-0732">Signal</keyword>
<name>A0A1I7NRN2_9HYPH</name>
<feature type="region of interest" description="Disordered" evidence="2">
    <location>
        <begin position="148"/>
        <end position="191"/>
    </location>
</feature>
<dbReference type="Pfam" id="PF10807">
    <property type="entry name" value="DUF2541"/>
    <property type="match status" value="1"/>
</dbReference>
<evidence type="ECO:0000313" key="5">
    <source>
        <dbReference type="Proteomes" id="UP000199423"/>
    </source>
</evidence>
<dbReference type="AlphaFoldDB" id="A0A1I7NRN2"/>
<evidence type="ECO:0000313" key="4">
    <source>
        <dbReference type="EMBL" id="SFV37329.1"/>
    </source>
</evidence>